<reference evidence="2" key="1">
    <citation type="submission" date="2020-06" db="EMBL/GenBank/DDBJ databases">
        <title>Unique genomic features of the anaerobic methanotrophic archaea.</title>
        <authorList>
            <person name="Chadwick G.L."/>
            <person name="Skennerton C.T."/>
            <person name="Laso-Perez R."/>
            <person name="Leu A.O."/>
            <person name="Speth D.R."/>
            <person name="Yu H."/>
            <person name="Morgan-Lang C."/>
            <person name="Hatzenpichler R."/>
            <person name="Goudeau D."/>
            <person name="Malmstrom R."/>
            <person name="Brazelton W.J."/>
            <person name="Woyke T."/>
            <person name="Hallam S.J."/>
            <person name="Tyson G.W."/>
            <person name="Wegener G."/>
            <person name="Boetius A."/>
            <person name="Orphan V."/>
        </authorList>
    </citation>
    <scope>NUCLEOTIDE SEQUENCE</scope>
</reference>
<dbReference type="InterPro" id="IPR050742">
    <property type="entry name" value="Helicase_Restrict-Modif_Enz"/>
</dbReference>
<sequence length="950" mass="110079">MVRKTDNFYSQLPLAKELEGDVQGWVNEGYPSVTQTTYELLHYWFDREEDEERFYDCQRRAIETVIYCHEILQVRNLGELFEKVLPELLLSSKPIYDEVTSIPFPKYCFKMATGTGKTWVLIALLIWQYFNALNKEKPQGTSGEPKDWYSYRFLLTAPNIEVLNRLADAFKGKRDPETGSRDPQDADCFNPLFISEDWRFKFHLQILEPNDVKANTPPPETAFIFLTNWQQFRLKKEAENVRKGLTGEDIEEDPRGEIIADFLSEFPDLVIANDEAHHVHGKKTAKNEELVWRRFISVLHRRLEERHGKEKGVFMQFDFSATPFFGSGAKKEYFPHIIYDYPLLAAMNDMLVKQLFLEERQAIAGENLRELDFRAEREKPEKGKKKGDLIGLSAGQKVLLEIGRKKLEQLTEEFRAKGVDKKPVLMVLCEETEVVDCVEKHFYTLTDDNGVAYNERKVMKIHTKLSPDELKRAREELLYKIDVNGDPLNVVISVLMLREGFDRKNICVTVVLRATEADLLLEQIVGRGLRLMFPKEDYPEIGQAKLEAVEDIKRNKIPSSSFDFLFTVEHPRFRRFYENLIKEGYLIGSGDTSKRPSTGDLIPVDAIPTRLEDYDIYWPVQIYDQSSMPDLSQIDPSTLPKYSFLEGFSELRENIGKMVIQETHAPTEKKTRIWKLENKYFDYNHFLSRAAQAVATEGKSHLLTGHLAEIAAIIDDYVSNYFFGDTIDFSDSRNYQVLNFALIFDQIVTSVRKAILNLIGEINYETRGVWRKLSDTSRIMLREKHSVESYKSIYPRQGFSSVGGGFERDFMLAVLEPSVDVKAYAKLDKKHPLRIPYRDEHGILREYEVDFIVKNADTMYLVETKADRDLDRPTTAIKARAAQSWCRNASLARPKDVEVEGIDQPLQWEYLLLSESLFRPNRSQSFESLVPLCRVLTNQIIVGQNSRRQN</sequence>
<feature type="domain" description="Helicase/UvrB N-terminal" evidence="1">
    <location>
        <begin position="105"/>
        <end position="324"/>
    </location>
</feature>
<accession>A0A7G9YXV5</accession>
<protein>
    <recommendedName>
        <fullName evidence="1">Helicase/UvrB N-terminal domain-containing protein</fullName>
    </recommendedName>
</protein>
<dbReference type="Gene3D" id="3.40.50.300">
    <property type="entry name" value="P-loop containing nucleotide triphosphate hydrolases"/>
    <property type="match status" value="2"/>
</dbReference>
<name>A0A7G9YXV5_9EURY</name>
<dbReference type="GO" id="GO:0005829">
    <property type="term" value="C:cytosol"/>
    <property type="evidence" value="ECO:0007669"/>
    <property type="project" value="TreeGrafter"/>
</dbReference>
<dbReference type="PANTHER" id="PTHR47396">
    <property type="entry name" value="TYPE I RESTRICTION ENZYME ECOKI R PROTEIN"/>
    <property type="match status" value="1"/>
</dbReference>
<dbReference type="GO" id="GO:0003677">
    <property type="term" value="F:DNA binding"/>
    <property type="evidence" value="ECO:0007669"/>
    <property type="project" value="InterPro"/>
</dbReference>
<dbReference type="EMBL" id="MT631522">
    <property type="protein sequence ID" value="QNO52839.1"/>
    <property type="molecule type" value="Genomic_DNA"/>
</dbReference>
<dbReference type="GO" id="GO:0016787">
    <property type="term" value="F:hydrolase activity"/>
    <property type="evidence" value="ECO:0007669"/>
    <property type="project" value="InterPro"/>
</dbReference>
<dbReference type="SUPFAM" id="SSF52540">
    <property type="entry name" value="P-loop containing nucleoside triphosphate hydrolases"/>
    <property type="match status" value="2"/>
</dbReference>
<dbReference type="GO" id="GO:0005524">
    <property type="term" value="F:ATP binding"/>
    <property type="evidence" value="ECO:0007669"/>
    <property type="project" value="InterPro"/>
</dbReference>
<proteinExistence type="predicted"/>
<evidence type="ECO:0000259" key="1">
    <source>
        <dbReference type="Pfam" id="PF04851"/>
    </source>
</evidence>
<dbReference type="PANTHER" id="PTHR47396:SF1">
    <property type="entry name" value="ATP-DEPENDENT HELICASE IRC3-RELATED"/>
    <property type="match status" value="1"/>
</dbReference>
<evidence type="ECO:0000313" key="2">
    <source>
        <dbReference type="EMBL" id="QNO52839.1"/>
    </source>
</evidence>
<dbReference type="InterPro" id="IPR027417">
    <property type="entry name" value="P-loop_NTPase"/>
</dbReference>
<dbReference type="AlphaFoldDB" id="A0A7G9YXV5"/>
<gene>
    <name evidence="2" type="ORF">KPNLKIIH_00031</name>
</gene>
<dbReference type="Pfam" id="PF04851">
    <property type="entry name" value="ResIII"/>
    <property type="match status" value="1"/>
</dbReference>
<dbReference type="InterPro" id="IPR006935">
    <property type="entry name" value="Helicase/UvrB_N"/>
</dbReference>
<organism evidence="2">
    <name type="scientific">Candidatus Methanophagaceae archaeon ANME-1 ERB6</name>
    <dbReference type="NCBI Taxonomy" id="2759912"/>
    <lineage>
        <taxon>Archaea</taxon>
        <taxon>Methanobacteriati</taxon>
        <taxon>Methanobacteriota</taxon>
        <taxon>Stenosarchaea group</taxon>
        <taxon>Methanomicrobia</taxon>
        <taxon>Candidatus Methanophagales</taxon>
        <taxon>Candidatus Methanophagaceae</taxon>
    </lineage>
</organism>